<feature type="compositionally biased region" description="Low complexity" evidence="1">
    <location>
        <begin position="181"/>
        <end position="196"/>
    </location>
</feature>
<comment type="caution">
    <text evidence="2">The sequence shown here is derived from an EMBL/GenBank/DDBJ whole genome shotgun (WGS) entry which is preliminary data.</text>
</comment>
<proteinExistence type="predicted"/>
<evidence type="ECO:0000313" key="2">
    <source>
        <dbReference type="EMBL" id="KAJ6701134.1"/>
    </source>
</evidence>
<feature type="region of interest" description="Disordered" evidence="1">
    <location>
        <begin position="309"/>
        <end position="336"/>
    </location>
</feature>
<accession>A0A9Q0T4K5</accession>
<name>A0A9Q0T4K5_9ROSI</name>
<feature type="region of interest" description="Disordered" evidence="1">
    <location>
        <begin position="1"/>
        <end position="131"/>
    </location>
</feature>
<evidence type="ECO:0000256" key="1">
    <source>
        <dbReference type="SAM" id="MobiDB-lite"/>
    </source>
</evidence>
<dbReference type="AlphaFoldDB" id="A0A9Q0T4K5"/>
<gene>
    <name evidence="2" type="ORF">OIU74_012477</name>
</gene>
<feature type="region of interest" description="Disordered" evidence="1">
    <location>
        <begin position="140"/>
        <end position="159"/>
    </location>
</feature>
<feature type="compositionally biased region" description="Acidic residues" evidence="1">
    <location>
        <begin position="32"/>
        <end position="42"/>
    </location>
</feature>
<feature type="compositionally biased region" description="Low complexity" evidence="1">
    <location>
        <begin position="58"/>
        <end position="76"/>
    </location>
</feature>
<dbReference type="Proteomes" id="UP001151752">
    <property type="component" value="Chromosome 1"/>
</dbReference>
<feature type="compositionally biased region" description="Low complexity" evidence="1">
    <location>
        <begin position="313"/>
        <end position="328"/>
    </location>
</feature>
<keyword evidence="3" id="KW-1185">Reference proteome</keyword>
<feature type="compositionally biased region" description="Polar residues" evidence="1">
    <location>
        <begin position="77"/>
        <end position="101"/>
    </location>
</feature>
<organism evidence="2 3">
    <name type="scientific">Salix koriyanagi</name>
    <dbReference type="NCBI Taxonomy" id="2511006"/>
    <lineage>
        <taxon>Eukaryota</taxon>
        <taxon>Viridiplantae</taxon>
        <taxon>Streptophyta</taxon>
        <taxon>Embryophyta</taxon>
        <taxon>Tracheophyta</taxon>
        <taxon>Spermatophyta</taxon>
        <taxon>Magnoliopsida</taxon>
        <taxon>eudicotyledons</taxon>
        <taxon>Gunneridae</taxon>
        <taxon>Pentapetalae</taxon>
        <taxon>rosids</taxon>
        <taxon>fabids</taxon>
        <taxon>Malpighiales</taxon>
        <taxon>Salicaceae</taxon>
        <taxon>Saliceae</taxon>
        <taxon>Salix</taxon>
    </lineage>
</organism>
<feature type="compositionally biased region" description="Basic and acidic residues" evidence="1">
    <location>
        <begin position="103"/>
        <end position="114"/>
    </location>
</feature>
<feature type="region of interest" description="Disordered" evidence="1">
    <location>
        <begin position="164"/>
        <end position="209"/>
    </location>
</feature>
<sequence>MLLCQRRPDLTNPWKPSLKDQVVRSSWGSDMSIDDPTEDESDSYLTRPHPNPFQNKHQQQQASQELQQIETTQTQLHLNQSKSSTCQQPNSSLTTQKQTLQNENKEEDKKKEEAVTDSSTSLPSQPSRRLSVQDRINLFENKQKESSGGKPGAAVLRRWSGASDMSIDLGNDKKDDNNIDSPLCTPSSSSVSGTKSNVFPVSSDDDKDQKGRVANSWWWAYEEGQGGEFEGESEFERSTRSLAQLRSSAGKRGTVGAKAQLSFQENSRGFPDKVETVAVKNQVDLQTEIGSFVGRVGNVASGNRTDVIKLRDQSMSQSRSGSSQTHTRSFQDSLKQRLFKGEVDQARKEDTELKTEDNLEVSRMRVQKQPF</sequence>
<reference evidence="2" key="2">
    <citation type="journal article" date="2023" name="Int. J. Mol. Sci.">
        <title>De Novo Assembly and Annotation of 11 Diverse Shrub Willow (Salix) Genomes Reveals Novel Gene Organization in Sex-Linked Regions.</title>
        <authorList>
            <person name="Hyden B."/>
            <person name="Feng K."/>
            <person name="Yates T.B."/>
            <person name="Jawdy S."/>
            <person name="Cereghino C."/>
            <person name="Smart L.B."/>
            <person name="Muchero W."/>
        </authorList>
    </citation>
    <scope>NUCLEOTIDE SEQUENCE</scope>
    <source>
        <tissue evidence="2">Shoot tip</tissue>
    </source>
</reference>
<dbReference type="EMBL" id="JAPFFM010000016">
    <property type="protein sequence ID" value="KAJ6701134.1"/>
    <property type="molecule type" value="Genomic_DNA"/>
</dbReference>
<protein>
    <submittedName>
        <fullName evidence="2">GPI-ANCHORED ADHESIN-LIKE PROTEIN</fullName>
    </submittedName>
</protein>
<reference evidence="2" key="1">
    <citation type="submission" date="2022-11" db="EMBL/GenBank/DDBJ databases">
        <authorList>
            <person name="Hyden B.L."/>
            <person name="Feng K."/>
            <person name="Yates T."/>
            <person name="Jawdy S."/>
            <person name="Smart L.B."/>
            <person name="Muchero W."/>
        </authorList>
    </citation>
    <scope>NUCLEOTIDE SEQUENCE</scope>
    <source>
        <tissue evidence="2">Shoot tip</tissue>
    </source>
</reference>
<feature type="compositionally biased region" description="Polar residues" evidence="1">
    <location>
        <begin position="116"/>
        <end position="130"/>
    </location>
</feature>
<evidence type="ECO:0000313" key="3">
    <source>
        <dbReference type="Proteomes" id="UP001151752"/>
    </source>
</evidence>